<dbReference type="Proteomes" id="UP000771749">
    <property type="component" value="Unassembled WGS sequence"/>
</dbReference>
<accession>A0A940DP91</accession>
<dbReference type="AlphaFoldDB" id="A0A940DP91"/>
<reference evidence="1" key="2">
    <citation type="journal article" date="2021" name="PeerJ">
        <title>Extensive microbial diversity within the chicken gut microbiome revealed by metagenomics and culture.</title>
        <authorList>
            <person name="Gilroy R."/>
            <person name="Ravi A."/>
            <person name="Getino M."/>
            <person name="Pursley I."/>
            <person name="Horton D.L."/>
            <person name="Alikhan N.F."/>
            <person name="Baker D."/>
            <person name="Gharbi K."/>
            <person name="Hall N."/>
            <person name="Watson M."/>
            <person name="Adriaenssens E.M."/>
            <person name="Foster-Nyarko E."/>
            <person name="Jarju S."/>
            <person name="Secka A."/>
            <person name="Antonio M."/>
            <person name="Oren A."/>
            <person name="Chaudhuri R.R."/>
            <person name="La Ragione R."/>
            <person name="Hildebrand F."/>
            <person name="Pallen M.J."/>
        </authorList>
    </citation>
    <scope>NUCLEOTIDE SEQUENCE</scope>
    <source>
        <strain evidence="1">F1-3629</strain>
    </source>
</reference>
<evidence type="ECO:0000313" key="1">
    <source>
        <dbReference type="EMBL" id="MBO8454443.1"/>
    </source>
</evidence>
<feature type="non-terminal residue" evidence="1">
    <location>
        <position position="1"/>
    </location>
</feature>
<sequence>LIAEFRAAPAPEYDLATEEGNYLHEQYLADCRAVDYTEAVMLLCQGHPCKAKRILKSLVAAGSYYSAQAARLLEVL</sequence>
<name>A0A940DP91_9BACT</name>
<reference evidence="1" key="1">
    <citation type="submission" date="2020-10" db="EMBL/GenBank/DDBJ databases">
        <authorList>
            <person name="Gilroy R."/>
        </authorList>
    </citation>
    <scope>NUCLEOTIDE SEQUENCE</scope>
    <source>
        <strain evidence="1">F1-3629</strain>
    </source>
</reference>
<comment type="caution">
    <text evidence="1">The sequence shown here is derived from an EMBL/GenBank/DDBJ whole genome shotgun (WGS) entry which is preliminary data.</text>
</comment>
<organism evidence="1 2">
    <name type="scientific">Candidatus Cryptobacteroides gallistercoris</name>
    <dbReference type="NCBI Taxonomy" id="2840765"/>
    <lineage>
        <taxon>Bacteria</taxon>
        <taxon>Pseudomonadati</taxon>
        <taxon>Bacteroidota</taxon>
        <taxon>Bacteroidia</taxon>
        <taxon>Bacteroidales</taxon>
        <taxon>Candidatus Cryptobacteroides</taxon>
    </lineage>
</organism>
<evidence type="ECO:0000313" key="2">
    <source>
        <dbReference type="Proteomes" id="UP000771749"/>
    </source>
</evidence>
<protein>
    <submittedName>
        <fullName evidence="1">Uncharacterized protein</fullName>
    </submittedName>
</protein>
<proteinExistence type="predicted"/>
<gene>
    <name evidence="1" type="ORF">IAC07_06975</name>
</gene>
<dbReference type="EMBL" id="JADIMJ010000104">
    <property type="protein sequence ID" value="MBO8454443.1"/>
    <property type="molecule type" value="Genomic_DNA"/>
</dbReference>